<dbReference type="Pfam" id="PF14897">
    <property type="entry name" value="EpsG"/>
    <property type="match status" value="1"/>
</dbReference>
<evidence type="ECO:0000313" key="3">
    <source>
        <dbReference type="Proteomes" id="UP000615455"/>
    </source>
</evidence>
<feature type="transmembrane region" description="Helical" evidence="1">
    <location>
        <begin position="301"/>
        <end position="319"/>
    </location>
</feature>
<dbReference type="InterPro" id="IPR049458">
    <property type="entry name" value="EpsG-like"/>
</dbReference>
<reference evidence="3" key="1">
    <citation type="journal article" date="2019" name="Int. J. Syst. Evol. Microbiol.">
        <title>The Global Catalogue of Microorganisms (GCM) 10K type strain sequencing project: providing services to taxonomists for standard genome sequencing and annotation.</title>
        <authorList>
            <consortium name="The Broad Institute Genomics Platform"/>
            <consortium name="The Broad Institute Genome Sequencing Center for Infectious Disease"/>
            <person name="Wu L."/>
            <person name="Ma J."/>
        </authorList>
    </citation>
    <scope>NUCLEOTIDE SEQUENCE [LARGE SCALE GENOMIC DNA]</scope>
    <source>
        <strain evidence="3">CGMCC 1.15043</strain>
    </source>
</reference>
<evidence type="ECO:0000256" key="1">
    <source>
        <dbReference type="SAM" id="Phobius"/>
    </source>
</evidence>
<organism evidence="2 3">
    <name type="scientific">Paenibacillus marchantiophytorum</name>
    <dbReference type="NCBI Taxonomy" id="1619310"/>
    <lineage>
        <taxon>Bacteria</taxon>
        <taxon>Bacillati</taxon>
        <taxon>Bacillota</taxon>
        <taxon>Bacilli</taxon>
        <taxon>Bacillales</taxon>
        <taxon>Paenibacillaceae</taxon>
        <taxon>Paenibacillus</taxon>
    </lineage>
</organism>
<keyword evidence="1" id="KW-1133">Transmembrane helix</keyword>
<feature type="transmembrane region" description="Helical" evidence="1">
    <location>
        <begin position="204"/>
        <end position="225"/>
    </location>
</feature>
<dbReference type="RefSeq" id="WP_189009891.1">
    <property type="nucleotide sequence ID" value="NZ_BMHE01000005.1"/>
</dbReference>
<sequence length="358" mass="41090">MAIIWVNLIVVYIASFLSRQLAKPVTIGSGLSVMKPNKWLAAIVMATFVLIAGLRNNIGDTFFYMYAYKLNAFTWNQVKAEKDIGFGVLQMILKAYTDNPQLLIFLTALVTNVLIVYVLYKYSKLFEVSIYVYITSGLYIVSMNGVRQFLASAIVFAATKYLFAGNWQKYFLVVAFASTFHESALILIPIYFVVRRKAWTSSTFVLFVLAIVLILGYNVLSDLIFSAIADSHYSEYKNFQEGGASVIRVAVGAVPLIFAYLGRHKLREMFPQSDYIVNMSLLNFVIMAVATQNWIFARFTIYFGLYNVLLISWVISLFVKRQQKLIYYAILGFYAVYFYYENVITLNIIYRSDYLKLW</sequence>
<gene>
    <name evidence="2" type="primary">epsG</name>
    <name evidence="2" type="ORF">GCM10008018_15240</name>
</gene>
<proteinExistence type="predicted"/>
<accession>A0ABQ2BRT4</accession>
<protein>
    <submittedName>
        <fullName evidence="2">Transmembrane protein EpsG</fullName>
    </submittedName>
</protein>
<keyword evidence="3" id="KW-1185">Reference proteome</keyword>
<keyword evidence="1" id="KW-0472">Membrane</keyword>
<feature type="transmembrane region" description="Helical" evidence="1">
    <location>
        <begin position="326"/>
        <end position="350"/>
    </location>
</feature>
<name>A0ABQ2BRT4_9BACL</name>
<comment type="caution">
    <text evidence="2">The sequence shown here is derived from an EMBL/GenBank/DDBJ whole genome shotgun (WGS) entry which is preliminary data.</text>
</comment>
<evidence type="ECO:0000313" key="2">
    <source>
        <dbReference type="EMBL" id="GGI46062.1"/>
    </source>
</evidence>
<feature type="transmembrane region" description="Helical" evidence="1">
    <location>
        <begin position="102"/>
        <end position="120"/>
    </location>
</feature>
<feature type="transmembrane region" description="Helical" evidence="1">
    <location>
        <begin position="245"/>
        <end position="263"/>
    </location>
</feature>
<feature type="transmembrane region" description="Helical" evidence="1">
    <location>
        <begin position="170"/>
        <end position="192"/>
    </location>
</feature>
<keyword evidence="1 2" id="KW-0812">Transmembrane</keyword>
<dbReference type="Proteomes" id="UP000615455">
    <property type="component" value="Unassembled WGS sequence"/>
</dbReference>
<feature type="transmembrane region" description="Helical" evidence="1">
    <location>
        <begin position="39"/>
        <end position="58"/>
    </location>
</feature>
<dbReference type="EMBL" id="BMHE01000005">
    <property type="protein sequence ID" value="GGI46062.1"/>
    <property type="molecule type" value="Genomic_DNA"/>
</dbReference>
<feature type="transmembrane region" description="Helical" evidence="1">
    <location>
        <begin position="275"/>
        <end position="295"/>
    </location>
</feature>